<dbReference type="EMBL" id="JOKH01000010">
    <property type="protein sequence ID" value="KEQ12151.1"/>
    <property type="molecule type" value="Genomic_DNA"/>
</dbReference>
<organism evidence="1 2">
    <name type="scientific">Endozoicomonas numazuensis</name>
    <dbReference type="NCBI Taxonomy" id="1137799"/>
    <lineage>
        <taxon>Bacteria</taxon>
        <taxon>Pseudomonadati</taxon>
        <taxon>Pseudomonadota</taxon>
        <taxon>Gammaproteobacteria</taxon>
        <taxon>Oceanospirillales</taxon>
        <taxon>Endozoicomonadaceae</taxon>
        <taxon>Endozoicomonas</taxon>
    </lineage>
</organism>
<gene>
    <name evidence="1" type="ORF">GZ78_27250</name>
</gene>
<name>A0A081N128_9GAMM</name>
<reference evidence="1 2" key="1">
    <citation type="submission" date="2014-06" db="EMBL/GenBank/DDBJ databases">
        <title>Whole Genome Sequences of Three Symbiotic Endozoicomonas Bacteria.</title>
        <authorList>
            <person name="Neave M.J."/>
            <person name="Apprill A."/>
            <person name="Voolstra C.R."/>
        </authorList>
    </citation>
    <scope>NUCLEOTIDE SEQUENCE [LARGE SCALE GENOMIC DNA]</scope>
    <source>
        <strain evidence="1 2">DSM 25634</strain>
    </source>
</reference>
<keyword evidence="2" id="KW-1185">Reference proteome</keyword>
<comment type="caution">
    <text evidence="1">The sequence shown here is derived from an EMBL/GenBank/DDBJ whole genome shotgun (WGS) entry which is preliminary data.</text>
</comment>
<dbReference type="AlphaFoldDB" id="A0A081N128"/>
<evidence type="ECO:0000313" key="2">
    <source>
        <dbReference type="Proteomes" id="UP000028073"/>
    </source>
</evidence>
<sequence>MLQESRVQNEYLQTPKGHLNRSTLPETAVQHRLYSCPIHVWYASGWVRYKKQPPQMKWFVYVEYRDQFSASQYHVSEFDTLTSALNFIKNEAMEHELSGICPEQTRKHPIMHLTSL</sequence>
<dbReference type="OrthoDB" id="6198813at2"/>
<dbReference type="RefSeq" id="WP_034842601.1">
    <property type="nucleotide sequence ID" value="NZ_JOKH01000010.1"/>
</dbReference>
<protein>
    <submittedName>
        <fullName evidence="1">Uncharacterized protein</fullName>
    </submittedName>
</protein>
<dbReference type="Proteomes" id="UP000028073">
    <property type="component" value="Unassembled WGS sequence"/>
</dbReference>
<evidence type="ECO:0000313" key="1">
    <source>
        <dbReference type="EMBL" id="KEQ12151.1"/>
    </source>
</evidence>
<proteinExistence type="predicted"/>
<accession>A0A081N128</accession>